<protein>
    <submittedName>
        <fullName evidence="3">Glucose 1-dehydrogenase</fullName>
    </submittedName>
</protein>
<dbReference type="PRINTS" id="PR00081">
    <property type="entry name" value="GDHRDH"/>
</dbReference>
<dbReference type="Proteomes" id="UP000198670">
    <property type="component" value="Unassembled WGS sequence"/>
</dbReference>
<name>A0A1I3HB34_9SPHI</name>
<dbReference type="EMBL" id="FOQO01000003">
    <property type="protein sequence ID" value="SFI32777.1"/>
    <property type="molecule type" value="Genomic_DNA"/>
</dbReference>
<dbReference type="CDD" id="cd05233">
    <property type="entry name" value="SDR_c"/>
    <property type="match status" value="1"/>
</dbReference>
<dbReference type="AlphaFoldDB" id="A0A1I3HB34"/>
<dbReference type="FunFam" id="3.40.50.720:FF:000084">
    <property type="entry name" value="Short-chain dehydrogenase reductase"/>
    <property type="match status" value="1"/>
</dbReference>
<dbReference type="OrthoDB" id="9788235at2"/>
<dbReference type="SUPFAM" id="SSF51735">
    <property type="entry name" value="NAD(P)-binding Rossmann-fold domains"/>
    <property type="match status" value="1"/>
</dbReference>
<dbReference type="InterPro" id="IPR036291">
    <property type="entry name" value="NAD(P)-bd_dom_sf"/>
</dbReference>
<evidence type="ECO:0000256" key="2">
    <source>
        <dbReference type="ARBA" id="ARBA00023002"/>
    </source>
</evidence>
<dbReference type="Pfam" id="PF13561">
    <property type="entry name" value="adh_short_C2"/>
    <property type="match status" value="1"/>
</dbReference>
<dbReference type="InterPro" id="IPR020904">
    <property type="entry name" value="Sc_DH/Rdtase_CS"/>
</dbReference>
<accession>A0A1I3HB34</accession>
<keyword evidence="4" id="KW-1185">Reference proteome</keyword>
<dbReference type="RefSeq" id="WP_090626065.1">
    <property type="nucleotide sequence ID" value="NZ_FOQO01000003.1"/>
</dbReference>
<dbReference type="GO" id="GO:0016491">
    <property type="term" value="F:oxidoreductase activity"/>
    <property type="evidence" value="ECO:0007669"/>
    <property type="project" value="UniProtKB-KW"/>
</dbReference>
<dbReference type="Gene3D" id="3.40.50.720">
    <property type="entry name" value="NAD(P)-binding Rossmann-like Domain"/>
    <property type="match status" value="1"/>
</dbReference>
<evidence type="ECO:0000313" key="4">
    <source>
        <dbReference type="Proteomes" id="UP000198670"/>
    </source>
</evidence>
<evidence type="ECO:0000256" key="1">
    <source>
        <dbReference type="ARBA" id="ARBA00006484"/>
    </source>
</evidence>
<proteinExistence type="inferred from homology"/>
<reference evidence="3 4" key="1">
    <citation type="submission" date="2016-10" db="EMBL/GenBank/DDBJ databases">
        <authorList>
            <person name="de Groot N.N."/>
        </authorList>
    </citation>
    <scope>NUCLEOTIDE SEQUENCE [LARGE SCALE GENOMIC DNA]</scope>
    <source>
        <strain evidence="3 4">RK1</strain>
    </source>
</reference>
<dbReference type="PANTHER" id="PTHR24321">
    <property type="entry name" value="DEHYDROGENASES, SHORT CHAIN"/>
    <property type="match status" value="1"/>
</dbReference>
<comment type="similarity">
    <text evidence="1">Belongs to the short-chain dehydrogenases/reductases (SDR) family.</text>
</comment>
<organism evidence="3 4">
    <name type="scientific">Parapedobacter indicus</name>
    <dbReference type="NCBI Taxonomy" id="1477437"/>
    <lineage>
        <taxon>Bacteria</taxon>
        <taxon>Pseudomonadati</taxon>
        <taxon>Bacteroidota</taxon>
        <taxon>Sphingobacteriia</taxon>
        <taxon>Sphingobacteriales</taxon>
        <taxon>Sphingobacteriaceae</taxon>
        <taxon>Parapedobacter</taxon>
    </lineage>
</organism>
<keyword evidence="2" id="KW-0560">Oxidoreductase</keyword>
<gene>
    <name evidence="3" type="ORF">SAMN05444682_103284</name>
</gene>
<dbReference type="PANTHER" id="PTHR24321:SF8">
    <property type="entry name" value="ESTRADIOL 17-BETA-DEHYDROGENASE 8-RELATED"/>
    <property type="match status" value="1"/>
</dbReference>
<dbReference type="STRING" id="1477437.SAMN05444682_103284"/>
<evidence type="ECO:0000313" key="3">
    <source>
        <dbReference type="EMBL" id="SFI32777.1"/>
    </source>
</evidence>
<dbReference type="InterPro" id="IPR002347">
    <property type="entry name" value="SDR_fam"/>
</dbReference>
<dbReference type="PROSITE" id="PS00061">
    <property type="entry name" value="ADH_SHORT"/>
    <property type="match status" value="1"/>
</dbReference>
<sequence length="256" mass="27529">MSKTFQNQTAVISGGLGDIGKAISLAFAAEGAAIGLCDVHNLSEATGFLTRLKNEYGVPCYYEQVDVSEAGAVKAWLYNVKRELGIPSLIIVNAATATLANMLEITTDQWLREINVNLNGAFYMAQEAARQLVESQTGGRIVFIGSWAAHAVHLHMPAYSVSKAGIRMLSKTMALELAPHNILVNEVAPGYVQAGLSGKIWEQHPELSREAAERVPTGKFISTTAVADQVLYLCRPDNVHITGSTLLMDGGLSLRS</sequence>